<feature type="binding site" description="axial binding residue" evidence="14">
    <location>
        <position position="437"/>
    </location>
    <ligand>
        <name>heme</name>
        <dbReference type="ChEBI" id="CHEBI:30413"/>
    </ligand>
    <ligandPart>
        <name>Fe</name>
        <dbReference type="ChEBI" id="CHEBI:18248"/>
    </ligandPart>
</feature>
<evidence type="ECO:0000256" key="1">
    <source>
        <dbReference type="ARBA" id="ARBA00001971"/>
    </source>
</evidence>
<keyword evidence="11 14" id="KW-0408">Iron</keyword>
<keyword evidence="8" id="KW-0256">Endoplasmic reticulum</keyword>
<comment type="similarity">
    <text evidence="5 15">Belongs to the cytochrome P450 family.</text>
</comment>
<organism>
    <name type="scientific">Culex quinquefasciatus</name>
    <name type="common">Southern house mosquito</name>
    <name type="synonym">Culex pungens</name>
    <dbReference type="NCBI Taxonomy" id="7176"/>
    <lineage>
        <taxon>Eukaryota</taxon>
        <taxon>Metazoa</taxon>
        <taxon>Ecdysozoa</taxon>
        <taxon>Arthropoda</taxon>
        <taxon>Hexapoda</taxon>
        <taxon>Insecta</taxon>
        <taxon>Pterygota</taxon>
        <taxon>Neoptera</taxon>
        <taxon>Endopterygota</taxon>
        <taxon>Diptera</taxon>
        <taxon>Nematocera</taxon>
        <taxon>Culicoidea</taxon>
        <taxon>Culicidae</taxon>
        <taxon>Culicinae</taxon>
        <taxon>Culicini</taxon>
        <taxon>Culex</taxon>
        <taxon>Culex</taxon>
    </lineage>
</organism>
<comment type="function">
    <text evidence="2">May be involved in the metabolism of insect hormones and in the breakdown of synthetic insecticides.</text>
</comment>
<dbReference type="SUPFAM" id="SSF48264">
    <property type="entry name" value="Cytochrome P450"/>
    <property type="match status" value="1"/>
</dbReference>
<reference evidence="17" key="1">
    <citation type="submission" date="2007-03" db="EMBL/GenBank/DDBJ databases">
        <title>Annotation of Culex pipiens quinquefasciatus.</title>
        <authorList>
            <consortium name="The Broad Institute Genome Sequencing Platform"/>
            <person name="Atkinson P.W."/>
            <person name="Hemingway J."/>
            <person name="Christensen B.M."/>
            <person name="Higgs S."/>
            <person name="Kodira C."/>
            <person name="Hannick L."/>
            <person name="Megy K."/>
            <person name="O'Leary S."/>
            <person name="Pearson M."/>
            <person name="Haas B.J."/>
            <person name="Mauceli E."/>
            <person name="Wortman J.R."/>
            <person name="Lee N.H."/>
            <person name="Guigo R."/>
            <person name="Stanke M."/>
            <person name="Alvarado L."/>
            <person name="Amedeo P."/>
            <person name="Antoine C.H."/>
            <person name="Arensburger P."/>
            <person name="Bidwell S.L."/>
            <person name="Crawford M."/>
            <person name="Camaro F."/>
            <person name="Devon K."/>
            <person name="Engels R."/>
            <person name="Hammond M."/>
            <person name="Howarth C."/>
            <person name="Koehrsen M."/>
            <person name="Lawson D."/>
            <person name="Montgomery P."/>
            <person name="Nene V."/>
            <person name="Nusbaum C."/>
            <person name="Puiu D."/>
            <person name="Romero-Severson J."/>
            <person name="Severson D.W."/>
            <person name="Shumway M."/>
            <person name="Sisk P."/>
            <person name="Stolte C."/>
            <person name="Zeng Q."/>
            <person name="Eisenstadt E."/>
            <person name="Fraser-Liggett C."/>
            <person name="Strausberg R."/>
            <person name="Galagan J."/>
            <person name="Birren B."/>
            <person name="Collins F.H."/>
        </authorList>
    </citation>
    <scope>NUCLEOTIDE SEQUENCE [LARGE SCALE GENOMIC DNA]</scope>
    <source>
        <strain evidence="17">JHB</strain>
    </source>
</reference>
<evidence type="ECO:0000256" key="14">
    <source>
        <dbReference type="PIRSR" id="PIRSR602401-1"/>
    </source>
</evidence>
<keyword evidence="16" id="KW-1133">Transmembrane helix</keyword>
<evidence type="ECO:0000313" key="17">
    <source>
        <dbReference type="EMBL" id="EDS43232.1"/>
    </source>
</evidence>
<keyword evidence="6 14" id="KW-0349">Heme</keyword>
<dbReference type="InParanoid" id="B0X9N0"/>
<dbReference type="Pfam" id="PF00067">
    <property type="entry name" value="p450"/>
    <property type="match status" value="1"/>
</dbReference>
<keyword evidence="9" id="KW-0492">Microsome</keyword>
<evidence type="ECO:0000256" key="2">
    <source>
        <dbReference type="ARBA" id="ARBA00003690"/>
    </source>
</evidence>
<dbReference type="Proteomes" id="UP000002320">
    <property type="component" value="Unassembled WGS sequence"/>
</dbReference>
<keyword evidence="13 16" id="KW-0472">Membrane</keyword>
<proteinExistence type="inferred from homology"/>
<evidence type="ECO:0000256" key="6">
    <source>
        <dbReference type="ARBA" id="ARBA00022617"/>
    </source>
</evidence>
<reference evidence="18" key="2">
    <citation type="submission" date="2021-02" db="UniProtKB">
        <authorList>
            <consortium name="EnsemblMetazoa"/>
        </authorList>
    </citation>
    <scope>IDENTIFICATION</scope>
    <source>
        <strain evidence="18">JHB</strain>
    </source>
</reference>
<keyword evidence="16" id="KW-0812">Transmembrane</keyword>
<dbReference type="PANTHER" id="PTHR24291:SF189">
    <property type="entry name" value="CYTOCHROME P450 4C3-RELATED"/>
    <property type="match status" value="1"/>
</dbReference>
<dbReference type="eggNOG" id="KOG0157">
    <property type="taxonomic scope" value="Eukaryota"/>
</dbReference>
<dbReference type="GO" id="GO:0005506">
    <property type="term" value="F:iron ion binding"/>
    <property type="evidence" value="ECO:0007669"/>
    <property type="project" value="InterPro"/>
</dbReference>
<comment type="cofactor">
    <cofactor evidence="1 14">
        <name>heme</name>
        <dbReference type="ChEBI" id="CHEBI:30413"/>
    </cofactor>
</comment>
<dbReference type="InterPro" id="IPR001128">
    <property type="entry name" value="Cyt_P450"/>
</dbReference>
<evidence type="ECO:0000256" key="16">
    <source>
        <dbReference type="SAM" id="Phobius"/>
    </source>
</evidence>
<dbReference type="GO" id="GO:0020037">
    <property type="term" value="F:heme binding"/>
    <property type="evidence" value="ECO:0007669"/>
    <property type="project" value="InterPro"/>
</dbReference>
<dbReference type="GO" id="GO:0016705">
    <property type="term" value="F:oxidoreductase activity, acting on paired donors, with incorporation or reduction of molecular oxygen"/>
    <property type="evidence" value="ECO:0007669"/>
    <property type="project" value="InterPro"/>
</dbReference>
<dbReference type="CDD" id="cd11057">
    <property type="entry name" value="CYP313-like"/>
    <property type="match status" value="1"/>
</dbReference>
<dbReference type="EMBL" id="DS232542">
    <property type="protein sequence ID" value="EDS43232.1"/>
    <property type="molecule type" value="Genomic_DNA"/>
</dbReference>
<dbReference type="VEuPathDB" id="VectorBase:CQUJHB007352"/>
<evidence type="ECO:0000256" key="7">
    <source>
        <dbReference type="ARBA" id="ARBA00022723"/>
    </source>
</evidence>
<dbReference type="OMA" id="DIYRFTA"/>
<evidence type="ECO:0000256" key="10">
    <source>
        <dbReference type="ARBA" id="ARBA00023002"/>
    </source>
</evidence>
<dbReference type="Gene3D" id="1.10.630.10">
    <property type="entry name" value="Cytochrome P450"/>
    <property type="match status" value="1"/>
</dbReference>
<name>B0X9N0_CULQU</name>
<comment type="subcellular location">
    <subcellularLocation>
        <location evidence="4">Endoplasmic reticulum membrane</location>
        <topology evidence="4">Peripheral membrane protein</topology>
    </subcellularLocation>
    <subcellularLocation>
        <location evidence="3">Microsome membrane</location>
        <topology evidence="3">Peripheral membrane protein</topology>
    </subcellularLocation>
</comment>
<evidence type="ECO:0000256" key="11">
    <source>
        <dbReference type="ARBA" id="ARBA00023004"/>
    </source>
</evidence>
<dbReference type="FunCoup" id="B0X9N0">
    <property type="interactions" value="73"/>
</dbReference>
<dbReference type="OrthoDB" id="1470350at2759"/>
<evidence type="ECO:0000256" key="9">
    <source>
        <dbReference type="ARBA" id="ARBA00022848"/>
    </source>
</evidence>
<evidence type="ECO:0000256" key="5">
    <source>
        <dbReference type="ARBA" id="ARBA00010617"/>
    </source>
</evidence>
<dbReference type="KEGG" id="cqu:CpipJ_CPIJ015963"/>
<protein>
    <submittedName>
        <fullName evidence="17">Cytochrome P450 4c21</fullName>
    </submittedName>
</protein>
<evidence type="ECO:0000256" key="13">
    <source>
        <dbReference type="ARBA" id="ARBA00023136"/>
    </source>
</evidence>
<feature type="transmembrane region" description="Helical" evidence="16">
    <location>
        <begin position="12"/>
        <end position="34"/>
    </location>
</feature>
<dbReference type="EnsemblMetazoa" id="CPIJ015963-RA">
    <property type="protein sequence ID" value="CPIJ015963-PA"/>
    <property type="gene ID" value="CPIJ015963"/>
</dbReference>
<keyword evidence="12 15" id="KW-0503">Monooxygenase</keyword>
<dbReference type="PANTHER" id="PTHR24291">
    <property type="entry name" value="CYTOCHROME P450 FAMILY 4"/>
    <property type="match status" value="1"/>
</dbReference>
<dbReference type="PRINTS" id="PR00463">
    <property type="entry name" value="EP450I"/>
</dbReference>
<dbReference type="PROSITE" id="PS00086">
    <property type="entry name" value="CYTOCHROME_P450"/>
    <property type="match status" value="1"/>
</dbReference>
<sequence length="491" mass="55776">MPCPGPHCNQSTMYHLIVQVALFLAVLFCADFWWKRVVHRQLSKLPGPVSVPLLVFYTFQRLTARYGQGGAPIRFFLGPVPFVIISSPEHAQVILSSSTCLAKPWIYRFTPLEGIFSLPVDKWRRHRRAIQPGFNLAVLNSFIPIFKRKIDILVEKLGREVVGGGTFDVYGYVAACTLDMVYSTTLGMEMNIQQQARSAYLDVLDELFELVTKRSTNVLLHPQWAYRLTSYYRRECRARQIFCAPSTEVLQRNPILARSPSEFSDVSKPQILIDQLYDLSLKDPTFDRDAIEKELNTMIFGGNETTAITMSNALLLIAMHPEVQNKLIVEITQVLGESFANITIEQLQQLTYMEAVLKEAMRLYPITTILGRKTGADLQLGEYRIPAGVNLAIDVFSIHRSAEHWGLNADLFVPERFLTGKHHPYAFLGFSAGPRNCIGIRYAWISMKMTLAHVLRRFELETPLRLQDIRIKASMTLKVIGGHIISVQARE</sequence>
<keyword evidence="19" id="KW-1185">Reference proteome</keyword>
<dbReference type="InterPro" id="IPR050196">
    <property type="entry name" value="Cytochrome_P450_Monoox"/>
</dbReference>
<accession>B0X9N0</accession>
<evidence type="ECO:0000256" key="3">
    <source>
        <dbReference type="ARBA" id="ARBA00004174"/>
    </source>
</evidence>
<evidence type="ECO:0000256" key="4">
    <source>
        <dbReference type="ARBA" id="ARBA00004406"/>
    </source>
</evidence>
<dbReference type="GO" id="GO:0005789">
    <property type="term" value="C:endoplasmic reticulum membrane"/>
    <property type="evidence" value="ECO:0007669"/>
    <property type="project" value="UniProtKB-SubCell"/>
</dbReference>
<dbReference type="VEuPathDB" id="VectorBase:CPIJ015963"/>
<dbReference type="AlphaFoldDB" id="B0X9N0"/>
<dbReference type="STRING" id="7176.B0X9N0"/>
<keyword evidence="7 14" id="KW-0479">Metal-binding</keyword>
<evidence type="ECO:0000256" key="12">
    <source>
        <dbReference type="ARBA" id="ARBA00023033"/>
    </source>
</evidence>
<dbReference type="InterPro" id="IPR017972">
    <property type="entry name" value="Cyt_P450_CS"/>
</dbReference>
<dbReference type="InterPro" id="IPR002401">
    <property type="entry name" value="Cyt_P450_E_grp-I"/>
</dbReference>
<dbReference type="InterPro" id="IPR036396">
    <property type="entry name" value="Cyt_P450_sf"/>
</dbReference>
<gene>
    <name evidence="18" type="primary">6049625</name>
    <name evidence="17" type="ORF">CpipJ_CPIJ015963</name>
</gene>
<dbReference type="PRINTS" id="PR00385">
    <property type="entry name" value="P450"/>
</dbReference>
<evidence type="ECO:0000256" key="15">
    <source>
        <dbReference type="RuleBase" id="RU000461"/>
    </source>
</evidence>
<evidence type="ECO:0000313" key="18">
    <source>
        <dbReference type="EnsemblMetazoa" id="CPIJ015963-PA"/>
    </source>
</evidence>
<keyword evidence="10 15" id="KW-0560">Oxidoreductase</keyword>
<dbReference type="GO" id="GO:0004497">
    <property type="term" value="F:monooxygenase activity"/>
    <property type="evidence" value="ECO:0007669"/>
    <property type="project" value="UniProtKB-KW"/>
</dbReference>
<dbReference type="HOGENOM" id="CLU_001570_5_1_1"/>
<evidence type="ECO:0000313" key="19">
    <source>
        <dbReference type="Proteomes" id="UP000002320"/>
    </source>
</evidence>
<evidence type="ECO:0000256" key="8">
    <source>
        <dbReference type="ARBA" id="ARBA00022824"/>
    </source>
</evidence>